<evidence type="ECO:0000256" key="4">
    <source>
        <dbReference type="ARBA" id="ARBA00022729"/>
    </source>
</evidence>
<dbReference type="AlphaFoldDB" id="A0A2U1P2F0"/>
<dbReference type="STRING" id="35608.A0A2U1P2F0"/>
<name>A0A2U1P2F0_ARTAN</name>
<keyword evidence="9" id="KW-0675">Receptor</keyword>
<dbReference type="PANTHER" id="PTHR48061">
    <property type="entry name" value="LEUCINE-RICH REPEAT RECEPTOR PROTEIN KINASE EMS1-LIKE-RELATED"/>
    <property type="match status" value="1"/>
</dbReference>
<dbReference type="SUPFAM" id="SSF52047">
    <property type="entry name" value="RNI-like"/>
    <property type="match status" value="1"/>
</dbReference>
<keyword evidence="4" id="KW-0732">Signal</keyword>
<sequence length="597" mass="67571">MVFSGGNYVEGEKRVKEDVEDGRSAHKKEMKPTKAAKSWLQKPCSKFKDCGLTGYFPLGVFDLPTLQHLDVQGNRALSGYFTEFNGSSRLKDLIVAETNFQGEVPASIENLIQLNRLNLSSCFFNGPLPMSVSNLKQLAVLDLGSNYFSGPRPPLGSLTKLTHLNLQFNSFDRSNLCDWLGTFPNLLYLDLRYNGLNCEIPSSIGNQTQLREIYLTGNDMVGQIPTSVMNLMHLTVLELGDNKFTGHLPSLESLLNLTYLSLSSNNFNRWKLPDWLGKLNKITHLELAAVNLYGEIPSSFFKMTQVGTLDLSSNQLEGQITSSLLNLRNLEFINLYGNNISGTVDVHLFLSLKKLKHLYLGGNRITLSAINNHTNNPPPNFIVLSLESCNLRVFPEFLRFQHQLLELHLDNNKIDGLVPEWMWNISKKTLSVLSLTQNRLKGFEQHSPVAPWGRLPSSFENCTSLEILDLGNNHMEDMFPFTLGALAQLQVLILKSNKFYGAVRFSSKSNYNFPKLRIIDLSYNSFSGDLPQQYFQEWLAMKEIQTTGEYMQREISITQEYNNERASDWGDFWEPPNDKILQVVSRKILVSLGGLMN</sequence>
<evidence type="ECO:0000256" key="7">
    <source>
        <dbReference type="ARBA" id="ARBA00023136"/>
    </source>
</evidence>
<evidence type="ECO:0000256" key="5">
    <source>
        <dbReference type="ARBA" id="ARBA00022737"/>
    </source>
</evidence>
<dbReference type="Pfam" id="PF00560">
    <property type="entry name" value="LRR_1"/>
    <property type="match status" value="4"/>
</dbReference>
<evidence type="ECO:0000256" key="2">
    <source>
        <dbReference type="ARBA" id="ARBA00022614"/>
    </source>
</evidence>
<keyword evidence="5" id="KW-0677">Repeat</keyword>
<dbReference type="PANTHER" id="PTHR48061:SF12">
    <property type="entry name" value="DISEASE RESISTANCE LIKE PROTEIN"/>
    <property type="match status" value="1"/>
</dbReference>
<accession>A0A2U1P2F0</accession>
<organism evidence="9 10">
    <name type="scientific">Artemisia annua</name>
    <name type="common">Sweet wormwood</name>
    <dbReference type="NCBI Taxonomy" id="35608"/>
    <lineage>
        <taxon>Eukaryota</taxon>
        <taxon>Viridiplantae</taxon>
        <taxon>Streptophyta</taxon>
        <taxon>Embryophyta</taxon>
        <taxon>Tracheophyta</taxon>
        <taxon>Spermatophyta</taxon>
        <taxon>Magnoliopsida</taxon>
        <taxon>eudicotyledons</taxon>
        <taxon>Gunneridae</taxon>
        <taxon>Pentapetalae</taxon>
        <taxon>asterids</taxon>
        <taxon>campanulids</taxon>
        <taxon>Asterales</taxon>
        <taxon>Asteraceae</taxon>
        <taxon>Asteroideae</taxon>
        <taxon>Anthemideae</taxon>
        <taxon>Artemisiinae</taxon>
        <taxon>Artemisia</taxon>
    </lineage>
</organism>
<evidence type="ECO:0000256" key="6">
    <source>
        <dbReference type="ARBA" id="ARBA00022989"/>
    </source>
</evidence>
<comment type="subcellular location">
    <subcellularLocation>
        <location evidence="1">Membrane</location>
        <topology evidence="1">Single-pass type I membrane protein</topology>
    </subcellularLocation>
</comment>
<evidence type="ECO:0000256" key="1">
    <source>
        <dbReference type="ARBA" id="ARBA00004479"/>
    </source>
</evidence>
<keyword evidence="3" id="KW-0812">Transmembrane</keyword>
<dbReference type="Gene3D" id="3.80.10.10">
    <property type="entry name" value="Ribonuclease Inhibitor"/>
    <property type="match status" value="5"/>
</dbReference>
<keyword evidence="8" id="KW-0325">Glycoprotein</keyword>
<dbReference type="InterPro" id="IPR032675">
    <property type="entry name" value="LRR_dom_sf"/>
</dbReference>
<reference evidence="9 10" key="1">
    <citation type="journal article" date="2018" name="Mol. Plant">
        <title>The genome of Artemisia annua provides insight into the evolution of Asteraceae family and artemisinin biosynthesis.</title>
        <authorList>
            <person name="Shen Q."/>
            <person name="Zhang L."/>
            <person name="Liao Z."/>
            <person name="Wang S."/>
            <person name="Yan T."/>
            <person name="Shi P."/>
            <person name="Liu M."/>
            <person name="Fu X."/>
            <person name="Pan Q."/>
            <person name="Wang Y."/>
            <person name="Lv Z."/>
            <person name="Lu X."/>
            <person name="Zhang F."/>
            <person name="Jiang W."/>
            <person name="Ma Y."/>
            <person name="Chen M."/>
            <person name="Hao X."/>
            <person name="Li L."/>
            <person name="Tang Y."/>
            <person name="Lv G."/>
            <person name="Zhou Y."/>
            <person name="Sun X."/>
            <person name="Brodelius P.E."/>
            <person name="Rose J.K.C."/>
            <person name="Tang K."/>
        </authorList>
    </citation>
    <scope>NUCLEOTIDE SEQUENCE [LARGE SCALE GENOMIC DNA]</scope>
    <source>
        <strain evidence="10">cv. Huhao1</strain>
        <tissue evidence="9">Leaf</tissue>
    </source>
</reference>
<gene>
    <name evidence="9" type="ORF">CTI12_AA202370</name>
</gene>
<dbReference type="InterPro" id="IPR001611">
    <property type="entry name" value="Leu-rich_rpt"/>
</dbReference>
<evidence type="ECO:0000256" key="3">
    <source>
        <dbReference type="ARBA" id="ARBA00022692"/>
    </source>
</evidence>
<keyword evidence="6" id="KW-1133">Transmembrane helix</keyword>
<dbReference type="FunFam" id="3.80.10.10:FF:000095">
    <property type="entry name" value="LRR receptor-like serine/threonine-protein kinase GSO1"/>
    <property type="match status" value="1"/>
</dbReference>
<proteinExistence type="predicted"/>
<dbReference type="GO" id="GO:0016020">
    <property type="term" value="C:membrane"/>
    <property type="evidence" value="ECO:0007669"/>
    <property type="project" value="UniProtKB-SubCell"/>
</dbReference>
<dbReference type="InterPro" id="IPR046956">
    <property type="entry name" value="RLP23-like"/>
</dbReference>
<dbReference type="Proteomes" id="UP000245207">
    <property type="component" value="Unassembled WGS sequence"/>
</dbReference>
<dbReference type="OrthoDB" id="442066at2759"/>
<protein>
    <submittedName>
        <fullName evidence="9">Receptor like protein 34</fullName>
    </submittedName>
</protein>
<keyword evidence="2" id="KW-0433">Leucine-rich repeat</keyword>
<keyword evidence="7" id="KW-0472">Membrane</keyword>
<comment type="caution">
    <text evidence="9">The sequence shown here is derived from an EMBL/GenBank/DDBJ whole genome shotgun (WGS) entry which is preliminary data.</text>
</comment>
<dbReference type="EMBL" id="PKPP01001795">
    <property type="protein sequence ID" value="PWA79860.1"/>
    <property type="molecule type" value="Genomic_DNA"/>
</dbReference>
<dbReference type="SUPFAM" id="SSF52058">
    <property type="entry name" value="L domain-like"/>
    <property type="match status" value="1"/>
</dbReference>
<evidence type="ECO:0000313" key="9">
    <source>
        <dbReference type="EMBL" id="PWA79860.1"/>
    </source>
</evidence>
<evidence type="ECO:0000256" key="8">
    <source>
        <dbReference type="ARBA" id="ARBA00023180"/>
    </source>
</evidence>
<keyword evidence="10" id="KW-1185">Reference proteome</keyword>
<evidence type="ECO:0000313" key="10">
    <source>
        <dbReference type="Proteomes" id="UP000245207"/>
    </source>
</evidence>